<protein>
    <submittedName>
        <fullName evidence="1">Transcription factor bHLH111</fullName>
    </submittedName>
</protein>
<evidence type="ECO:0000313" key="1">
    <source>
        <dbReference type="EMBL" id="KAI7989883.1"/>
    </source>
</evidence>
<keyword evidence="2" id="KW-1185">Reference proteome</keyword>
<reference evidence="1 2" key="1">
    <citation type="journal article" date="2022" name="Plant J.">
        <title>Chromosome-level genome of Camellia lanceoleosa provides a valuable resource for understanding genome evolution and self-incompatibility.</title>
        <authorList>
            <person name="Gong W."/>
            <person name="Xiao S."/>
            <person name="Wang L."/>
            <person name="Liao Z."/>
            <person name="Chang Y."/>
            <person name="Mo W."/>
            <person name="Hu G."/>
            <person name="Li W."/>
            <person name="Zhao G."/>
            <person name="Zhu H."/>
            <person name="Hu X."/>
            <person name="Ji K."/>
            <person name="Xiang X."/>
            <person name="Song Q."/>
            <person name="Yuan D."/>
            <person name="Jin S."/>
            <person name="Zhang L."/>
        </authorList>
    </citation>
    <scope>NUCLEOTIDE SEQUENCE [LARGE SCALE GENOMIC DNA]</scope>
    <source>
        <strain evidence="1">SQ_2022a</strain>
    </source>
</reference>
<dbReference type="Proteomes" id="UP001060215">
    <property type="component" value="Chromosome 14"/>
</dbReference>
<accession>A0ACC0FMQ0</accession>
<comment type="caution">
    <text evidence="1">The sequence shown here is derived from an EMBL/GenBank/DDBJ whole genome shotgun (WGS) entry which is preliminary data.</text>
</comment>
<evidence type="ECO:0000313" key="2">
    <source>
        <dbReference type="Proteomes" id="UP001060215"/>
    </source>
</evidence>
<gene>
    <name evidence="1" type="ORF">LOK49_LG13G00121</name>
</gene>
<feature type="non-terminal residue" evidence="1">
    <location>
        <position position="1"/>
    </location>
</feature>
<organism evidence="1 2">
    <name type="scientific">Camellia lanceoleosa</name>
    <dbReference type="NCBI Taxonomy" id="1840588"/>
    <lineage>
        <taxon>Eukaryota</taxon>
        <taxon>Viridiplantae</taxon>
        <taxon>Streptophyta</taxon>
        <taxon>Embryophyta</taxon>
        <taxon>Tracheophyta</taxon>
        <taxon>Spermatophyta</taxon>
        <taxon>Magnoliopsida</taxon>
        <taxon>eudicotyledons</taxon>
        <taxon>Gunneridae</taxon>
        <taxon>Pentapetalae</taxon>
        <taxon>asterids</taxon>
        <taxon>Ericales</taxon>
        <taxon>Theaceae</taxon>
        <taxon>Camellia</taxon>
    </lineage>
</organism>
<dbReference type="EMBL" id="CM045771">
    <property type="protein sequence ID" value="KAI7989883.1"/>
    <property type="molecule type" value="Genomic_DNA"/>
</dbReference>
<proteinExistence type="predicted"/>
<name>A0ACC0FMQ0_9ERIC</name>
<sequence>VIIITCQQLYLLLRELCGFIPSAEIANRRFLGSAAKFGHLWSTNFHDGESAGSIGSSGELNNTQEIGHNNTSKGLSTGMMFEPACDYLKKMDNSWEFTNPQSIINNFEKHFNGFNEGLIERERLNKLPSSLVNNWSIAPPDSEINNNLYRFSSQPDICHSKQLASNPTMFSRSIKRNSGSYSCYGQEMKVKDEHREIEYQLGLYNSILGDSNKYYYGLPDVPCNGTRSFGVVMSSNSFLGKPIVGVHAAKPNLRSLNLSDCKKQEIQASSHPTISTTSHIVTRTNGRGGQGIASEGTKKRSEDNSETPTKKPKHDTSSPLSYSKVTKVKPGDKITALQQIVLPFGKMDTASVLGEAIGYIKF</sequence>